<keyword evidence="5 8" id="KW-0812">Transmembrane</keyword>
<keyword evidence="10" id="KW-1185">Reference proteome</keyword>
<dbReference type="NCBIfam" id="TIGR00912">
    <property type="entry name" value="2A0309"/>
    <property type="match status" value="1"/>
</dbReference>
<dbReference type="EMBL" id="FXAZ01000001">
    <property type="protein sequence ID" value="SMG21445.1"/>
    <property type="molecule type" value="Genomic_DNA"/>
</dbReference>
<dbReference type="PANTHER" id="PTHR34975">
    <property type="entry name" value="SPORE GERMINATION PROTEIN A2"/>
    <property type="match status" value="1"/>
</dbReference>
<feature type="transmembrane region" description="Helical" evidence="8">
    <location>
        <begin position="309"/>
        <end position="326"/>
    </location>
</feature>
<evidence type="ECO:0000313" key="9">
    <source>
        <dbReference type="EMBL" id="SMG21445.1"/>
    </source>
</evidence>
<sequence length="369" mass="41960">MEMTKQNNLLTSGQLIFMIIQTQIGVGLLGLTNQVHEDAKGDSWISVIVAGLLVQVFISIMWMLSKRFENQTIYDYLPKVLGRYIGTIIHFCYVVYFMLVASFIVIQFSKTVQNWVLIDTPRWIVMGMMCCVCFYLVKENLRTIARFFVLVFFCNIAVIVIAAYAYIHVNFLYLLPVGQEGIWNITKGVHRAMTSFAGYEMLLICYPFVGGTNKQKFKAASIANLFTTILYTFAVLTSIIVFSPPELALLPQPLLYMVKALSFTVIERPDLYFLSLWAVVAATSFMGYTYMASRGLANLFQAHSSHQRAVPYAVGITFTLAVIFQNPRYLYLYQWILSASDYIFVIGVPIILLLISVMLHKSQVKERIG</sequence>
<dbReference type="STRING" id="1852522.SAMN06295960_1111"/>
<keyword evidence="6 8" id="KW-1133">Transmembrane helix</keyword>
<feature type="transmembrane region" description="Helical" evidence="8">
    <location>
        <begin position="221"/>
        <end position="242"/>
    </location>
</feature>
<keyword evidence="7 8" id="KW-0472">Membrane</keyword>
<evidence type="ECO:0000256" key="5">
    <source>
        <dbReference type="ARBA" id="ARBA00022692"/>
    </source>
</evidence>
<feature type="transmembrane region" description="Helical" evidence="8">
    <location>
        <begin position="144"/>
        <end position="169"/>
    </location>
</feature>
<evidence type="ECO:0000256" key="3">
    <source>
        <dbReference type="ARBA" id="ARBA00022448"/>
    </source>
</evidence>
<evidence type="ECO:0000256" key="4">
    <source>
        <dbReference type="ARBA" id="ARBA00022544"/>
    </source>
</evidence>
<evidence type="ECO:0000313" key="10">
    <source>
        <dbReference type="Proteomes" id="UP000193834"/>
    </source>
</evidence>
<feature type="transmembrane region" description="Helical" evidence="8">
    <location>
        <begin position="332"/>
        <end position="359"/>
    </location>
</feature>
<dbReference type="GO" id="GO:0009847">
    <property type="term" value="P:spore germination"/>
    <property type="evidence" value="ECO:0007669"/>
    <property type="project" value="InterPro"/>
</dbReference>
<reference evidence="9 10" key="1">
    <citation type="submission" date="2017-04" db="EMBL/GenBank/DDBJ databases">
        <authorList>
            <person name="Afonso C.L."/>
            <person name="Miller P.J."/>
            <person name="Scott M.A."/>
            <person name="Spackman E."/>
            <person name="Goraichik I."/>
            <person name="Dimitrov K.M."/>
            <person name="Suarez D.L."/>
            <person name="Swayne D.E."/>
        </authorList>
    </citation>
    <scope>NUCLEOTIDE SEQUENCE [LARGE SCALE GENOMIC DNA]</scope>
    <source>
        <strain evidence="9 10">11</strain>
    </source>
</reference>
<accession>A0A1X7J1X2</accession>
<name>A0A1X7J1X2_9BACL</name>
<evidence type="ECO:0000256" key="7">
    <source>
        <dbReference type="ARBA" id="ARBA00023136"/>
    </source>
</evidence>
<comment type="subcellular location">
    <subcellularLocation>
        <location evidence="1">Membrane</location>
        <topology evidence="1">Multi-pass membrane protein</topology>
    </subcellularLocation>
</comment>
<dbReference type="GO" id="GO:0016020">
    <property type="term" value="C:membrane"/>
    <property type="evidence" value="ECO:0007669"/>
    <property type="project" value="UniProtKB-SubCell"/>
</dbReference>
<dbReference type="AlphaFoldDB" id="A0A1X7J1X2"/>
<evidence type="ECO:0000256" key="6">
    <source>
        <dbReference type="ARBA" id="ARBA00022989"/>
    </source>
</evidence>
<dbReference type="InterPro" id="IPR004761">
    <property type="entry name" value="Spore_GerAB"/>
</dbReference>
<evidence type="ECO:0000256" key="8">
    <source>
        <dbReference type="SAM" id="Phobius"/>
    </source>
</evidence>
<dbReference type="OrthoDB" id="2446105at2"/>
<feature type="transmembrane region" description="Helical" evidence="8">
    <location>
        <begin position="271"/>
        <end position="288"/>
    </location>
</feature>
<dbReference type="RefSeq" id="WP_085493291.1">
    <property type="nucleotide sequence ID" value="NZ_FXAZ01000001.1"/>
</dbReference>
<dbReference type="PANTHER" id="PTHR34975:SF2">
    <property type="entry name" value="SPORE GERMINATION PROTEIN A2"/>
    <property type="match status" value="1"/>
</dbReference>
<organism evidence="9 10">
    <name type="scientific">Paenibacillus aquistagni</name>
    <dbReference type="NCBI Taxonomy" id="1852522"/>
    <lineage>
        <taxon>Bacteria</taxon>
        <taxon>Bacillati</taxon>
        <taxon>Bacillota</taxon>
        <taxon>Bacilli</taxon>
        <taxon>Bacillales</taxon>
        <taxon>Paenibacillaceae</taxon>
        <taxon>Paenibacillus</taxon>
    </lineage>
</organism>
<evidence type="ECO:0000256" key="2">
    <source>
        <dbReference type="ARBA" id="ARBA00007998"/>
    </source>
</evidence>
<dbReference type="Gene3D" id="1.20.1740.10">
    <property type="entry name" value="Amino acid/polyamine transporter I"/>
    <property type="match status" value="1"/>
</dbReference>
<dbReference type="Proteomes" id="UP000193834">
    <property type="component" value="Unassembled WGS sequence"/>
</dbReference>
<feature type="transmembrane region" description="Helical" evidence="8">
    <location>
        <begin position="189"/>
        <end position="209"/>
    </location>
</feature>
<gene>
    <name evidence="9" type="ORF">SAMN06295960_1111</name>
</gene>
<comment type="similarity">
    <text evidence="2">Belongs to the amino acid-polyamine-organocation (APC) superfamily. Spore germination protein (SGP) (TC 2.A.3.9) family.</text>
</comment>
<evidence type="ECO:0000256" key="1">
    <source>
        <dbReference type="ARBA" id="ARBA00004141"/>
    </source>
</evidence>
<dbReference type="Pfam" id="PF03845">
    <property type="entry name" value="Spore_permease"/>
    <property type="match status" value="1"/>
</dbReference>
<keyword evidence="3" id="KW-0813">Transport</keyword>
<feature type="transmembrane region" description="Helical" evidence="8">
    <location>
        <begin position="120"/>
        <end position="137"/>
    </location>
</feature>
<keyword evidence="4" id="KW-0309">Germination</keyword>
<feature type="transmembrane region" description="Helical" evidence="8">
    <location>
        <begin position="43"/>
        <end position="64"/>
    </location>
</feature>
<protein>
    <submittedName>
        <fullName evidence="9">Spore germination protein (Amino acid permease)</fullName>
    </submittedName>
</protein>
<feature type="transmembrane region" description="Helical" evidence="8">
    <location>
        <begin position="12"/>
        <end position="31"/>
    </location>
</feature>
<proteinExistence type="inferred from homology"/>
<feature type="transmembrane region" description="Helical" evidence="8">
    <location>
        <begin position="84"/>
        <end position="108"/>
    </location>
</feature>